<evidence type="ECO:0000313" key="2">
    <source>
        <dbReference type="Proteomes" id="UP000276215"/>
    </source>
</evidence>
<accession>A0A3N4IUQ5</accession>
<protein>
    <submittedName>
        <fullName evidence="1">Uncharacterized protein</fullName>
    </submittedName>
</protein>
<organism evidence="1 2">
    <name type="scientific">Choiromyces venosus 120613-1</name>
    <dbReference type="NCBI Taxonomy" id="1336337"/>
    <lineage>
        <taxon>Eukaryota</taxon>
        <taxon>Fungi</taxon>
        <taxon>Dikarya</taxon>
        <taxon>Ascomycota</taxon>
        <taxon>Pezizomycotina</taxon>
        <taxon>Pezizomycetes</taxon>
        <taxon>Pezizales</taxon>
        <taxon>Tuberaceae</taxon>
        <taxon>Choiromyces</taxon>
    </lineage>
</organism>
<name>A0A3N4IUQ5_9PEZI</name>
<sequence length="60" mass="7134">MYRIRHLMLASTTRPVSWFGFKHTIGAHFQSSLFPCRHHTRPSLTHVRTSEYNIPKKKIQ</sequence>
<dbReference type="AlphaFoldDB" id="A0A3N4IUQ5"/>
<reference evidence="1 2" key="1">
    <citation type="journal article" date="2018" name="Nat. Ecol. Evol.">
        <title>Pezizomycetes genomes reveal the molecular basis of ectomycorrhizal truffle lifestyle.</title>
        <authorList>
            <person name="Murat C."/>
            <person name="Payen T."/>
            <person name="Noel B."/>
            <person name="Kuo A."/>
            <person name="Morin E."/>
            <person name="Chen J."/>
            <person name="Kohler A."/>
            <person name="Krizsan K."/>
            <person name="Balestrini R."/>
            <person name="Da Silva C."/>
            <person name="Montanini B."/>
            <person name="Hainaut M."/>
            <person name="Levati E."/>
            <person name="Barry K.W."/>
            <person name="Belfiori B."/>
            <person name="Cichocki N."/>
            <person name="Clum A."/>
            <person name="Dockter R.B."/>
            <person name="Fauchery L."/>
            <person name="Guy J."/>
            <person name="Iotti M."/>
            <person name="Le Tacon F."/>
            <person name="Lindquist E.A."/>
            <person name="Lipzen A."/>
            <person name="Malagnac F."/>
            <person name="Mello A."/>
            <person name="Molinier V."/>
            <person name="Miyauchi S."/>
            <person name="Poulain J."/>
            <person name="Riccioni C."/>
            <person name="Rubini A."/>
            <person name="Sitrit Y."/>
            <person name="Splivallo R."/>
            <person name="Traeger S."/>
            <person name="Wang M."/>
            <person name="Zifcakova L."/>
            <person name="Wipf D."/>
            <person name="Zambonelli A."/>
            <person name="Paolocci F."/>
            <person name="Nowrousian M."/>
            <person name="Ottonello S."/>
            <person name="Baldrian P."/>
            <person name="Spatafora J.W."/>
            <person name="Henrissat B."/>
            <person name="Nagy L.G."/>
            <person name="Aury J.M."/>
            <person name="Wincker P."/>
            <person name="Grigoriev I.V."/>
            <person name="Bonfante P."/>
            <person name="Martin F.M."/>
        </authorList>
    </citation>
    <scope>NUCLEOTIDE SEQUENCE [LARGE SCALE GENOMIC DNA]</scope>
    <source>
        <strain evidence="1 2">120613-1</strain>
    </source>
</reference>
<evidence type="ECO:0000313" key="1">
    <source>
        <dbReference type="EMBL" id="RPA89515.1"/>
    </source>
</evidence>
<dbReference type="EMBL" id="ML120574">
    <property type="protein sequence ID" value="RPA89515.1"/>
    <property type="molecule type" value="Genomic_DNA"/>
</dbReference>
<dbReference type="Proteomes" id="UP000276215">
    <property type="component" value="Unassembled WGS sequence"/>
</dbReference>
<proteinExistence type="predicted"/>
<keyword evidence="2" id="KW-1185">Reference proteome</keyword>
<gene>
    <name evidence="1" type="ORF">L873DRAFT_1822712</name>
</gene>